<keyword evidence="3" id="KW-0003">3Fe-4S</keyword>
<gene>
    <name evidence="5" type="ORF">F0M18_19665</name>
</gene>
<sequence>MRSTTPQGNCDVIQREPGQKIRIASCSLAGCFGCHMSMLDIDELVVEVVHHLEYCRGPLNDVRELRDVDVGVVEGALCNEDNVKVLEQFRANCDLLVAVGACAINGGLPAMRNHFGLTACLKEAYLDAEGVVNPEIPRDAELPRLLNRVRPIQEVVKVDYFLPGCPPPAAAFTELFTALIEGREPAFDEDMVRFD</sequence>
<dbReference type="PANTHER" id="PTHR42845">
    <property type="entry name" value="COENZYME F420-REDUCING HYDROGENASE, GAMMA SUBUNIT"/>
    <property type="match status" value="1"/>
</dbReference>
<dbReference type="SUPFAM" id="SSF56770">
    <property type="entry name" value="HydA/Nqo6-like"/>
    <property type="match status" value="1"/>
</dbReference>
<dbReference type="InterPro" id="IPR006137">
    <property type="entry name" value="NADH_UbQ_OxRdtase-like_20kDa"/>
</dbReference>
<dbReference type="InterPro" id="IPR051349">
    <property type="entry name" value="Hydrogenase_assoc-protein"/>
</dbReference>
<comment type="cofactor">
    <cofactor evidence="1">
        <name>[3Fe-4S] cluster</name>
        <dbReference type="ChEBI" id="CHEBI:21137"/>
    </cofactor>
</comment>
<keyword evidence="3" id="KW-0411">Iron-sulfur</keyword>
<protein>
    <submittedName>
        <fullName evidence="5">NADP oxidoreductase</fullName>
    </submittedName>
</protein>
<dbReference type="Proteomes" id="UP000323708">
    <property type="component" value="Unassembled WGS sequence"/>
</dbReference>
<proteinExistence type="predicted"/>
<keyword evidence="3" id="KW-0479">Metal-binding</keyword>
<feature type="domain" description="NADH:ubiquinone oxidoreductase-like 20kDa subunit" evidence="4">
    <location>
        <begin position="31"/>
        <end position="178"/>
    </location>
</feature>
<comment type="caution">
    <text evidence="5">The sequence shown here is derived from an EMBL/GenBank/DDBJ whole genome shotgun (WGS) entry which is preliminary data.</text>
</comment>
<keyword evidence="3" id="KW-0408">Iron</keyword>
<dbReference type="GO" id="GO:0016491">
    <property type="term" value="F:oxidoreductase activity"/>
    <property type="evidence" value="ECO:0007669"/>
    <property type="project" value="UniProtKB-KW"/>
</dbReference>
<evidence type="ECO:0000313" key="5">
    <source>
        <dbReference type="EMBL" id="KAA1187940.1"/>
    </source>
</evidence>
<reference evidence="5 6" key="1">
    <citation type="submission" date="2019-09" db="EMBL/GenBank/DDBJ databases">
        <authorList>
            <person name="Chen X.-Y."/>
        </authorList>
    </citation>
    <scope>NUCLEOTIDE SEQUENCE [LARGE SCALE GENOMIC DNA]</scope>
    <source>
        <strain evidence="5 6">NY5</strain>
    </source>
</reference>
<organism evidence="5 6">
    <name type="scientific">Pseudohalioglobus sediminis</name>
    <dbReference type="NCBI Taxonomy" id="2606449"/>
    <lineage>
        <taxon>Bacteria</taxon>
        <taxon>Pseudomonadati</taxon>
        <taxon>Pseudomonadota</taxon>
        <taxon>Gammaproteobacteria</taxon>
        <taxon>Cellvibrionales</taxon>
        <taxon>Halieaceae</taxon>
        <taxon>Pseudohalioglobus</taxon>
    </lineage>
</organism>
<evidence type="ECO:0000256" key="1">
    <source>
        <dbReference type="ARBA" id="ARBA00001927"/>
    </source>
</evidence>
<dbReference type="EMBL" id="VTUX01000012">
    <property type="protein sequence ID" value="KAA1187940.1"/>
    <property type="molecule type" value="Genomic_DNA"/>
</dbReference>
<dbReference type="Gene3D" id="3.40.50.700">
    <property type="entry name" value="NADH:ubiquinone oxidoreductase-like, 20kDa subunit"/>
    <property type="match status" value="1"/>
</dbReference>
<evidence type="ECO:0000256" key="3">
    <source>
        <dbReference type="ARBA" id="ARBA00023291"/>
    </source>
</evidence>
<evidence type="ECO:0000313" key="6">
    <source>
        <dbReference type="Proteomes" id="UP000323708"/>
    </source>
</evidence>
<dbReference type="Pfam" id="PF01058">
    <property type="entry name" value="Oxidored_q6"/>
    <property type="match status" value="1"/>
</dbReference>
<name>A0A5B0WLH4_9GAMM</name>
<dbReference type="PANTHER" id="PTHR42845:SF1">
    <property type="entry name" value="HYDROGENASE SMALL SUBUNIT"/>
    <property type="match status" value="1"/>
</dbReference>
<evidence type="ECO:0000256" key="2">
    <source>
        <dbReference type="ARBA" id="ARBA00023002"/>
    </source>
</evidence>
<evidence type="ECO:0000259" key="4">
    <source>
        <dbReference type="Pfam" id="PF01058"/>
    </source>
</evidence>
<dbReference type="GO" id="GO:0051538">
    <property type="term" value="F:3 iron, 4 sulfur cluster binding"/>
    <property type="evidence" value="ECO:0007669"/>
    <property type="project" value="UniProtKB-KW"/>
</dbReference>
<keyword evidence="2" id="KW-0560">Oxidoreductase</keyword>
<accession>A0A5B0WLH4</accession>
<dbReference type="InterPro" id="IPR037024">
    <property type="entry name" value="NiFe_Hase_small_N_sf"/>
</dbReference>
<dbReference type="AlphaFoldDB" id="A0A5B0WLH4"/>
<keyword evidence="6" id="KW-1185">Reference proteome</keyword>